<keyword evidence="3" id="KW-1185">Reference proteome</keyword>
<dbReference type="Proteomes" id="UP001303222">
    <property type="component" value="Unassembled WGS sequence"/>
</dbReference>
<comment type="caution">
    <text evidence="2">The sequence shown here is derived from an EMBL/GenBank/DDBJ whole genome shotgun (WGS) entry which is preliminary data.</text>
</comment>
<evidence type="ECO:0000313" key="2">
    <source>
        <dbReference type="EMBL" id="KAK3948175.1"/>
    </source>
</evidence>
<sequence length="326" mass="36883">MAAAHTTPETMKSALIKVLAEFVQSANDQTYSNDWQREMHAIIEVFALKYNALLPKYAMLADKKNYPRTSKLLHQFFAKTLRNAVHDLVPLDVEGLKKAVEKLDAEYMYGKKDDRDDYDVVEPQITSEGALVPHSRKRRVDSSDDETEELIFLPPSAPTSYSRKRRRTDTVEASEPAKRIKIPKGKRPVFKWFSKLKVYSSGPLSHRLSTIRGFHTAQNVNGGLDVLEFTFDDPAMIAAKLGSAGDSRYATVAGDGDVDFSTTRSVPQYHRLWNTDTDPDLDETIKLKKRNKGKGEESQPEHSKQAQERAQKKEQKRADNLGIQAE</sequence>
<accession>A0AAN6NLN9</accession>
<dbReference type="AlphaFoldDB" id="A0AAN6NLN9"/>
<feature type="region of interest" description="Disordered" evidence="1">
    <location>
        <begin position="287"/>
        <end position="326"/>
    </location>
</feature>
<gene>
    <name evidence="2" type="ORF">QBC32DRAFT_328017</name>
</gene>
<evidence type="ECO:0000313" key="3">
    <source>
        <dbReference type="Proteomes" id="UP001303222"/>
    </source>
</evidence>
<reference evidence="2" key="2">
    <citation type="submission" date="2023-06" db="EMBL/GenBank/DDBJ databases">
        <authorList>
            <consortium name="Lawrence Berkeley National Laboratory"/>
            <person name="Mondo S.J."/>
            <person name="Hensen N."/>
            <person name="Bonometti L."/>
            <person name="Westerberg I."/>
            <person name="Brannstrom I.O."/>
            <person name="Guillou S."/>
            <person name="Cros-Aarteil S."/>
            <person name="Calhoun S."/>
            <person name="Haridas S."/>
            <person name="Kuo A."/>
            <person name="Pangilinan J."/>
            <person name="Riley R."/>
            <person name="Labutti K."/>
            <person name="Andreopoulos B."/>
            <person name="Lipzen A."/>
            <person name="Chen C."/>
            <person name="Yanf M."/>
            <person name="Daum C."/>
            <person name="Ng V."/>
            <person name="Clum A."/>
            <person name="Steindorff A."/>
            <person name="Ohm R."/>
            <person name="Martin F."/>
            <person name="Silar P."/>
            <person name="Natvig D."/>
            <person name="Lalanne C."/>
            <person name="Gautier V."/>
            <person name="Ament-Velasquez S.L."/>
            <person name="Kruys A."/>
            <person name="Hutchinson M.I."/>
            <person name="Powell A.J."/>
            <person name="Barry K."/>
            <person name="Miller A.N."/>
            <person name="Grigoriev I.V."/>
            <person name="Debuchy R."/>
            <person name="Gladieux P."/>
            <person name="Thoren M.H."/>
            <person name="Johannesson H."/>
        </authorList>
    </citation>
    <scope>NUCLEOTIDE SEQUENCE</scope>
    <source>
        <strain evidence="2">CBS 626.80</strain>
    </source>
</reference>
<feature type="compositionally biased region" description="Basic and acidic residues" evidence="1">
    <location>
        <begin position="293"/>
        <end position="319"/>
    </location>
</feature>
<evidence type="ECO:0000256" key="1">
    <source>
        <dbReference type="SAM" id="MobiDB-lite"/>
    </source>
</evidence>
<organism evidence="2 3">
    <name type="scientific">Pseudoneurospora amorphoporcata</name>
    <dbReference type="NCBI Taxonomy" id="241081"/>
    <lineage>
        <taxon>Eukaryota</taxon>
        <taxon>Fungi</taxon>
        <taxon>Dikarya</taxon>
        <taxon>Ascomycota</taxon>
        <taxon>Pezizomycotina</taxon>
        <taxon>Sordariomycetes</taxon>
        <taxon>Sordariomycetidae</taxon>
        <taxon>Sordariales</taxon>
        <taxon>Sordariaceae</taxon>
        <taxon>Pseudoneurospora</taxon>
    </lineage>
</organism>
<reference evidence="2" key="1">
    <citation type="journal article" date="2023" name="Mol. Phylogenet. Evol.">
        <title>Genome-scale phylogeny and comparative genomics of the fungal order Sordariales.</title>
        <authorList>
            <person name="Hensen N."/>
            <person name="Bonometti L."/>
            <person name="Westerberg I."/>
            <person name="Brannstrom I.O."/>
            <person name="Guillou S."/>
            <person name="Cros-Aarteil S."/>
            <person name="Calhoun S."/>
            <person name="Haridas S."/>
            <person name="Kuo A."/>
            <person name="Mondo S."/>
            <person name="Pangilinan J."/>
            <person name="Riley R."/>
            <person name="LaButti K."/>
            <person name="Andreopoulos B."/>
            <person name="Lipzen A."/>
            <person name="Chen C."/>
            <person name="Yan M."/>
            <person name="Daum C."/>
            <person name="Ng V."/>
            <person name="Clum A."/>
            <person name="Steindorff A."/>
            <person name="Ohm R.A."/>
            <person name="Martin F."/>
            <person name="Silar P."/>
            <person name="Natvig D.O."/>
            <person name="Lalanne C."/>
            <person name="Gautier V."/>
            <person name="Ament-Velasquez S.L."/>
            <person name="Kruys A."/>
            <person name="Hutchinson M.I."/>
            <person name="Powell A.J."/>
            <person name="Barry K."/>
            <person name="Miller A.N."/>
            <person name="Grigoriev I.V."/>
            <person name="Debuchy R."/>
            <person name="Gladieux P."/>
            <person name="Hiltunen Thoren M."/>
            <person name="Johannesson H."/>
        </authorList>
    </citation>
    <scope>NUCLEOTIDE SEQUENCE</scope>
    <source>
        <strain evidence="2">CBS 626.80</strain>
    </source>
</reference>
<proteinExistence type="predicted"/>
<dbReference type="EMBL" id="MU859280">
    <property type="protein sequence ID" value="KAK3948175.1"/>
    <property type="molecule type" value="Genomic_DNA"/>
</dbReference>
<name>A0AAN6NLN9_9PEZI</name>
<protein>
    <submittedName>
        <fullName evidence="2">Uncharacterized protein</fullName>
    </submittedName>
</protein>